<comment type="caution">
    <text evidence="1">The sequence shown here is derived from an EMBL/GenBank/DDBJ whole genome shotgun (WGS) entry which is preliminary data.</text>
</comment>
<dbReference type="EMBL" id="CATOBB020000761">
    <property type="protein sequence ID" value="CAM9185093.1"/>
    <property type="molecule type" value="Genomic_DNA"/>
</dbReference>
<proteinExistence type="predicted"/>
<reference evidence="1" key="1">
    <citation type="submission" date="2025-03" db="EMBL/GenBank/DDBJ databases">
        <authorList>
            <consortium name="ELIXIR-Norway"/>
            <consortium name="Elixir Norway"/>
        </authorList>
    </citation>
    <scope>NUCLEOTIDE SEQUENCE</scope>
</reference>
<organism evidence="1 2">
    <name type="scientific">Rangifer tarandus platyrhynchus</name>
    <name type="common">Svalbard reindeer</name>
    <dbReference type="NCBI Taxonomy" id="3082113"/>
    <lineage>
        <taxon>Eukaryota</taxon>
        <taxon>Metazoa</taxon>
        <taxon>Chordata</taxon>
        <taxon>Craniata</taxon>
        <taxon>Vertebrata</taxon>
        <taxon>Euteleostomi</taxon>
        <taxon>Mammalia</taxon>
        <taxon>Eutheria</taxon>
        <taxon>Laurasiatheria</taxon>
        <taxon>Artiodactyla</taxon>
        <taxon>Ruminantia</taxon>
        <taxon>Pecora</taxon>
        <taxon>Cervidae</taxon>
        <taxon>Odocoileinae</taxon>
        <taxon>Rangifer</taxon>
    </lineage>
</organism>
<protein>
    <submittedName>
        <fullName evidence="1">Uncharacterized protein</fullName>
    </submittedName>
</protein>
<evidence type="ECO:0000313" key="2">
    <source>
        <dbReference type="Proteomes" id="UP001162501"/>
    </source>
</evidence>
<dbReference type="Proteomes" id="UP001162501">
    <property type="component" value="Unassembled WGS sequence"/>
</dbReference>
<gene>
    <name evidence="1" type="ORF">MRATA1EN22A_LOCUS29568</name>
</gene>
<accession>A0ACB1KG55</accession>
<name>A0ACB1KG55_RANTA</name>
<sequence length="143" mass="16922">MRALLRKRLPGALSRVVDCRYSGFTRLRHRRRVYAYCYEFALSSSRLAVYYDDHIVLTVLSQARNLQRCAQSRQTVSGILTHRGVHERGRGRCGPRTHVRSTSFNSIRSLHPSKFVQMRIAYNKTLRMRTRYLTEETWLCRKE</sequence>
<evidence type="ECO:0000313" key="1">
    <source>
        <dbReference type="EMBL" id="CAM9185093.1"/>
    </source>
</evidence>